<evidence type="ECO:0000256" key="7">
    <source>
        <dbReference type="ARBA" id="ARBA00023136"/>
    </source>
</evidence>
<keyword evidence="7 10" id="KW-0472">Membrane</keyword>
<evidence type="ECO:0000256" key="2">
    <source>
        <dbReference type="ARBA" id="ARBA00009772"/>
    </source>
</evidence>
<feature type="transmembrane region" description="Helical" evidence="10">
    <location>
        <begin position="6"/>
        <end position="27"/>
    </location>
</feature>
<keyword evidence="4 10" id="KW-1003">Cell membrane</keyword>
<dbReference type="InterPro" id="IPR002010">
    <property type="entry name" value="T3SS_IM_R"/>
</dbReference>
<comment type="similarity">
    <text evidence="2 10">Belongs to the FliR/MopE/SpaR family.</text>
</comment>
<keyword evidence="11" id="KW-0282">Flagellum</keyword>
<dbReference type="EMBL" id="JAGGKP010000001">
    <property type="protein sequence ID" value="MBP1936410.1"/>
    <property type="molecule type" value="Genomic_DNA"/>
</dbReference>
<evidence type="ECO:0000256" key="4">
    <source>
        <dbReference type="ARBA" id="ARBA00022475"/>
    </source>
</evidence>
<keyword evidence="12" id="KW-1185">Reference proteome</keyword>
<reference evidence="11 12" key="1">
    <citation type="submission" date="2021-03" db="EMBL/GenBank/DDBJ databases">
        <title>Genomic Encyclopedia of Type Strains, Phase IV (KMG-IV): sequencing the most valuable type-strain genomes for metagenomic binning, comparative biology and taxonomic classification.</title>
        <authorList>
            <person name="Goeker M."/>
        </authorList>
    </citation>
    <scope>NUCLEOTIDE SEQUENCE [LARGE SCALE GENOMIC DNA]</scope>
    <source>
        <strain evidence="11 12">DSM 23491</strain>
    </source>
</reference>
<evidence type="ECO:0000256" key="6">
    <source>
        <dbReference type="ARBA" id="ARBA00022989"/>
    </source>
</evidence>
<sequence length="262" mass="29157">MNMLLQSFPVFLLIFCRITSFFVVVPIFSTRGVPRSFKVGLAAVLALIVTMVYGSHQTVPTDLSYILVIFREIIIGLLLGFVAYLMFAVVQTSGAFEDLQIGLAMANVIDPMSGTSAPLFGNFKYMFAVLLFLIMNGHHYLLDAIMRSYEWIPLSNDLFKRMYDGNLADFLVETFSQSFLIALQVSAPIVVAMLLTDVGLAFLARTAPQFNIFSVGVPLKIIVGLFMMVLIVPSFSYVFEELFNKLFQALEGLLGTIGQRPQ</sequence>
<dbReference type="PANTHER" id="PTHR30065:SF1">
    <property type="entry name" value="SURFACE PRESENTATION OF ANTIGENS PROTEIN SPAR"/>
    <property type="match status" value="1"/>
</dbReference>
<dbReference type="PANTHER" id="PTHR30065">
    <property type="entry name" value="FLAGELLAR BIOSYNTHETIC PROTEIN FLIR"/>
    <property type="match status" value="1"/>
</dbReference>
<gene>
    <name evidence="11" type="ORF">J2Z20_001271</name>
</gene>
<dbReference type="RefSeq" id="WP_209846654.1">
    <property type="nucleotide sequence ID" value="NZ_CBCRVE010000002.1"/>
</dbReference>
<feature type="transmembrane region" description="Helical" evidence="10">
    <location>
        <begin position="68"/>
        <end position="90"/>
    </location>
</feature>
<name>A0ABS4H1M1_9BACL</name>
<feature type="transmembrane region" description="Helical" evidence="10">
    <location>
        <begin position="122"/>
        <end position="141"/>
    </location>
</feature>
<evidence type="ECO:0000256" key="3">
    <source>
        <dbReference type="ARBA" id="ARBA00021717"/>
    </source>
</evidence>
<dbReference type="Pfam" id="PF01311">
    <property type="entry name" value="Bac_export_1"/>
    <property type="match status" value="1"/>
</dbReference>
<accession>A0ABS4H1M1</accession>
<organism evidence="11 12">
    <name type="scientific">Paenibacillus sediminis</name>
    <dbReference type="NCBI Taxonomy" id="664909"/>
    <lineage>
        <taxon>Bacteria</taxon>
        <taxon>Bacillati</taxon>
        <taxon>Bacillota</taxon>
        <taxon>Bacilli</taxon>
        <taxon>Bacillales</taxon>
        <taxon>Paenibacillaceae</taxon>
        <taxon>Paenibacillus</taxon>
    </lineage>
</organism>
<proteinExistence type="inferred from homology"/>
<dbReference type="NCBIfam" id="TIGR01400">
    <property type="entry name" value="fliR"/>
    <property type="match status" value="1"/>
</dbReference>
<comment type="function">
    <text evidence="1 10">Role in flagellar biosynthesis.</text>
</comment>
<keyword evidence="11" id="KW-0969">Cilium</keyword>
<dbReference type="Proteomes" id="UP001519273">
    <property type="component" value="Unassembled WGS sequence"/>
</dbReference>
<keyword evidence="6 10" id="KW-1133">Transmembrane helix</keyword>
<evidence type="ECO:0000256" key="10">
    <source>
        <dbReference type="RuleBase" id="RU362071"/>
    </source>
</evidence>
<keyword evidence="5 10" id="KW-0812">Transmembrane</keyword>
<evidence type="ECO:0000256" key="8">
    <source>
        <dbReference type="ARBA" id="ARBA00023143"/>
    </source>
</evidence>
<evidence type="ECO:0000313" key="11">
    <source>
        <dbReference type="EMBL" id="MBP1936410.1"/>
    </source>
</evidence>
<feature type="transmembrane region" description="Helical" evidence="10">
    <location>
        <begin position="39"/>
        <end position="56"/>
    </location>
</feature>
<evidence type="ECO:0000256" key="5">
    <source>
        <dbReference type="ARBA" id="ARBA00022692"/>
    </source>
</evidence>
<feature type="transmembrane region" description="Helical" evidence="10">
    <location>
        <begin position="179"/>
        <end position="203"/>
    </location>
</feature>
<evidence type="ECO:0000256" key="1">
    <source>
        <dbReference type="ARBA" id="ARBA00002578"/>
    </source>
</evidence>
<keyword evidence="8 10" id="KW-0975">Bacterial flagellum</keyword>
<keyword evidence="11" id="KW-0966">Cell projection</keyword>
<evidence type="ECO:0000256" key="9">
    <source>
        <dbReference type="NCBIfam" id="TIGR01400"/>
    </source>
</evidence>
<comment type="subcellular location">
    <subcellularLocation>
        <location evidence="10">Cell membrane</location>
        <topology evidence="10">Multi-pass membrane protein</topology>
    </subcellularLocation>
    <subcellularLocation>
        <location evidence="10">Bacterial flagellum basal body</location>
    </subcellularLocation>
</comment>
<protein>
    <recommendedName>
        <fullName evidence="3 9">Flagellar biosynthetic protein FliR</fullName>
    </recommendedName>
</protein>
<comment type="caution">
    <text evidence="11">The sequence shown here is derived from an EMBL/GenBank/DDBJ whole genome shotgun (WGS) entry which is preliminary data.</text>
</comment>
<dbReference type="InterPro" id="IPR006303">
    <property type="entry name" value="FliR"/>
</dbReference>
<feature type="transmembrane region" description="Helical" evidence="10">
    <location>
        <begin position="215"/>
        <end position="239"/>
    </location>
</feature>
<evidence type="ECO:0000313" key="12">
    <source>
        <dbReference type="Proteomes" id="UP001519273"/>
    </source>
</evidence>
<dbReference type="PRINTS" id="PR00953">
    <property type="entry name" value="TYPE3IMRPROT"/>
</dbReference>